<dbReference type="PROSITE" id="PS50206">
    <property type="entry name" value="RHODANESE_3"/>
    <property type="match status" value="1"/>
</dbReference>
<name>A0A6C0JJG6_9ZZZZ</name>
<reference evidence="2" key="1">
    <citation type="journal article" date="2020" name="Nature">
        <title>Giant virus diversity and host interactions through global metagenomics.</title>
        <authorList>
            <person name="Schulz F."/>
            <person name="Roux S."/>
            <person name="Paez-Espino D."/>
            <person name="Jungbluth S."/>
            <person name="Walsh D.A."/>
            <person name="Denef V.J."/>
            <person name="McMahon K.D."/>
            <person name="Konstantinidis K.T."/>
            <person name="Eloe-Fadrosh E.A."/>
            <person name="Kyrpides N.C."/>
            <person name="Woyke T."/>
        </authorList>
    </citation>
    <scope>NUCLEOTIDE SEQUENCE</scope>
    <source>
        <strain evidence="2">GVMAG-M-3300027708-5</strain>
    </source>
</reference>
<evidence type="ECO:0000313" key="2">
    <source>
        <dbReference type="EMBL" id="QHU04926.1"/>
    </source>
</evidence>
<dbReference type="AlphaFoldDB" id="A0A6C0JJG6"/>
<organism evidence="2">
    <name type="scientific">viral metagenome</name>
    <dbReference type="NCBI Taxonomy" id="1070528"/>
    <lineage>
        <taxon>unclassified sequences</taxon>
        <taxon>metagenomes</taxon>
        <taxon>organismal metagenomes</taxon>
    </lineage>
</organism>
<accession>A0A6C0JJG6</accession>
<sequence>MFEDMQFAIRNPDKFIIINTMSISEQECLIKHTIPPNLEEKYINDLISSFDLHSKKFFLYGKNANDETVEKKYKQLAGLGFTEIYLYGGGMFEWMLLQDIYGKEEFPTTSRVLDILKFRPVRTFGGHYLER</sequence>
<proteinExistence type="predicted"/>
<evidence type="ECO:0000259" key="1">
    <source>
        <dbReference type="PROSITE" id="PS50206"/>
    </source>
</evidence>
<dbReference type="EMBL" id="MN740405">
    <property type="protein sequence ID" value="QHU04926.1"/>
    <property type="molecule type" value="Genomic_DNA"/>
</dbReference>
<feature type="domain" description="Rhodanese" evidence="1">
    <location>
        <begin position="73"/>
        <end position="99"/>
    </location>
</feature>
<protein>
    <recommendedName>
        <fullName evidence="1">Rhodanese domain-containing protein</fullName>
    </recommendedName>
</protein>
<dbReference type="InterPro" id="IPR001763">
    <property type="entry name" value="Rhodanese-like_dom"/>
</dbReference>